<organism evidence="4 5">
    <name type="scientific">Cucurbita argyrosperma subsp. sororia</name>
    <dbReference type="NCBI Taxonomy" id="37648"/>
    <lineage>
        <taxon>Eukaryota</taxon>
        <taxon>Viridiplantae</taxon>
        <taxon>Streptophyta</taxon>
        <taxon>Embryophyta</taxon>
        <taxon>Tracheophyta</taxon>
        <taxon>Spermatophyta</taxon>
        <taxon>Magnoliopsida</taxon>
        <taxon>eudicotyledons</taxon>
        <taxon>Gunneridae</taxon>
        <taxon>Pentapetalae</taxon>
        <taxon>rosids</taxon>
        <taxon>fabids</taxon>
        <taxon>Cucurbitales</taxon>
        <taxon>Cucurbitaceae</taxon>
        <taxon>Cucurbiteae</taxon>
        <taxon>Cucurbita</taxon>
    </lineage>
</organism>
<keyword evidence="5" id="KW-1185">Reference proteome</keyword>
<dbReference type="Pfam" id="PF13692">
    <property type="entry name" value="Glyco_trans_1_4"/>
    <property type="match status" value="1"/>
</dbReference>
<name>A0AAV6M4L9_9ROSI</name>
<evidence type="ECO:0000313" key="5">
    <source>
        <dbReference type="Proteomes" id="UP000685013"/>
    </source>
</evidence>
<evidence type="ECO:0000259" key="3">
    <source>
        <dbReference type="Pfam" id="PF03407"/>
    </source>
</evidence>
<dbReference type="InterPro" id="IPR005069">
    <property type="entry name" value="Nucl-diP-sugar_transferase"/>
</dbReference>
<feature type="region of interest" description="Disordered" evidence="1">
    <location>
        <begin position="1297"/>
        <end position="1316"/>
    </location>
</feature>
<keyword evidence="2" id="KW-0812">Transmembrane</keyword>
<evidence type="ECO:0000313" key="4">
    <source>
        <dbReference type="EMBL" id="KAG6575203.1"/>
    </source>
</evidence>
<gene>
    <name evidence="4" type="primary">MGP4</name>
    <name evidence="4" type="ORF">SDJN03_25842</name>
</gene>
<feature type="compositionally biased region" description="Polar residues" evidence="1">
    <location>
        <begin position="1304"/>
        <end position="1316"/>
    </location>
</feature>
<dbReference type="EMBL" id="JAGKQH010000017">
    <property type="protein sequence ID" value="KAG6575203.1"/>
    <property type="molecule type" value="Genomic_DNA"/>
</dbReference>
<keyword evidence="2" id="KW-1133">Transmembrane helix</keyword>
<protein>
    <submittedName>
        <fullName evidence="4">UDP-D-xylose:L-fucose alpha-1,3-D-xylosyltransferase MGP4</fullName>
    </submittedName>
</protein>
<accession>A0AAV6M4L9</accession>
<feature type="region of interest" description="Disordered" evidence="1">
    <location>
        <begin position="1"/>
        <end position="22"/>
    </location>
</feature>
<evidence type="ECO:0000256" key="2">
    <source>
        <dbReference type="SAM" id="Phobius"/>
    </source>
</evidence>
<feature type="region of interest" description="Disordered" evidence="1">
    <location>
        <begin position="898"/>
        <end position="921"/>
    </location>
</feature>
<dbReference type="Proteomes" id="UP000685013">
    <property type="component" value="Chromosome 17"/>
</dbReference>
<comment type="caution">
    <text evidence="4">The sequence shown here is derived from an EMBL/GenBank/DDBJ whole genome shotgun (WGS) entry which is preliminary data.</text>
</comment>
<dbReference type="PANTHER" id="PTHR46635">
    <property type="entry name" value="GLYCOSYL TRANSFERASE FAMILY 1 PROTEIN"/>
    <property type="match status" value="1"/>
</dbReference>
<reference evidence="4 5" key="1">
    <citation type="journal article" date="2021" name="Hortic Res">
        <title>The domestication of Cucurbita argyrosperma as revealed by the genome of its wild relative.</title>
        <authorList>
            <person name="Barrera-Redondo J."/>
            <person name="Sanchez-de la Vega G."/>
            <person name="Aguirre-Liguori J.A."/>
            <person name="Castellanos-Morales G."/>
            <person name="Gutierrez-Guerrero Y.T."/>
            <person name="Aguirre-Dugua X."/>
            <person name="Aguirre-Planter E."/>
            <person name="Tenaillon M.I."/>
            <person name="Lira-Saade R."/>
            <person name="Eguiarte L.E."/>
        </authorList>
    </citation>
    <scope>NUCLEOTIDE SEQUENCE [LARGE SCALE GENOMIC DNA]</scope>
    <source>
        <strain evidence="4">JBR-2021</strain>
    </source>
</reference>
<keyword evidence="2" id="KW-0472">Membrane</keyword>
<feature type="domain" description="Nucleotide-diphospho-sugar transferase" evidence="3">
    <location>
        <begin position="117"/>
        <end position="335"/>
    </location>
</feature>
<feature type="transmembrane region" description="Helical" evidence="2">
    <location>
        <begin position="40"/>
        <end position="57"/>
    </location>
</feature>
<sequence>MSSILHQRSTYSSLENPYPLSPRSSSSSERSFSIFSPMNLLALLSLVVILGVFFPWMNIQETIFSSSKISNTKWRDYSLAEAASFVARNGTVIVCAVSQPYLPFLNNWLISVTRQKHHEKVLVIAEDYATLYKVNERWPGHAVLVPPVPDAQTAHKFGSQGFFNFTSRRPQHLLHILELGYNVMYNDVDMVWLADPFPYLQGNHDVYFTDDMAAVKPLHHSHDLPPPGKKGRTYICSCMIFLRPTDKAKLVMRRWIEELKAQPWSKAKKANDQPAFNWALNKTAGEVDLYLLPQPAFPTGGLYFKNQSWVQETKGMHVIIHNNYITGFEKKIKRFREFNLETRFFVLHRLAEAKVMEKSDIAFKDVEKSLGDLEFLKELGMLEFGEDIRFEPSKLLEKLKKEAREGDFSSFNRTINRFGYRKPQLALVFSDLLVDSYQVLMVTIASALQEIGYAIQVYSLQGGPVNDAWRHMGVPVTLIQTCDETEVMVDWLNYDGILMHSLGVKDVFSCFLQEPFKSLPLIWTIHEETLGLRSRNYASNGLFDLLNDWERVFNHSTVVVFPNYAMPMIYSAFDSGNFFVIPSFPAEALEAEIDITSDADNPRAKMGYANDDLVIAIVGSQFLYRGMWLEHTMMLQAMLPLLHEFSLDEHSNSHLKIFVLSGNSNSNYTMAVEAIAQRLEYPRSVVKHVPVNADSDNALSMADLVIYGSFLEEQSFPQVLVKAMSMGKPIIAPDLANIRKHVDDRVNGYLFPTGNFNVLSQVILEVISKGRVSPLARSIASTGRGTVKNLMVSETVVGYASLLDAVLKLPSEAAPAKEVAEIPSKPKEKWQWQLFEGVSNLAILHRNKKNYTILDEFEKHWNETKKGKPGNPIAFSESFVYDIWEEEKQTVMSNIKRRREEEEIKDRTEQPHSTWEDVYRSAKRADRSKNDLHERDEGELERTGQPLCIYEPYFGEGVWPFLHRYSLYRGIGLSSKGRRPGTDDVDAPSRLPLLNNPYYRNVLGEYGAFFAIANRVDRIHKNAWIGFQSWRATARNASLSKIAETALLDAIETRRYGDALYFWVRMDSDPRNPLQLDFWSFCDSINAGNCKFAFSESLKTMYGIKSDLELLPPMPADGYTWSAMQSWVLPTGSFLEFVMFSRMFVDALDAQMYDEHRTSGRCYLSLSKDKHCYSRLLELLVNVWAYHSARRMVYMNPETGAMQEQHKFDTRRGKMWIKWFSYGMIKSMDEELGEEADTNHPTRRWLWPSTGEVFWEGMYEREKNLRYRQKENRKQKSKAKLDRMRHRRHQKVIGKYVKPPPEMENSTTTMGTEAIL</sequence>
<feature type="non-terminal residue" evidence="4">
    <location>
        <position position="1"/>
    </location>
</feature>
<evidence type="ECO:0000256" key="1">
    <source>
        <dbReference type="SAM" id="MobiDB-lite"/>
    </source>
</evidence>
<dbReference type="Pfam" id="PF03407">
    <property type="entry name" value="Nucleotid_trans"/>
    <property type="match status" value="1"/>
</dbReference>
<feature type="compositionally biased region" description="Polar residues" evidence="1">
    <location>
        <begin position="1"/>
        <end position="15"/>
    </location>
</feature>
<proteinExistence type="predicted"/>
<dbReference type="PANTHER" id="PTHR46635:SF1">
    <property type="entry name" value="GLYCOSYL TRANSFERASE FAMILY 1 PROTEIN"/>
    <property type="match status" value="1"/>
</dbReference>